<evidence type="ECO:0000256" key="4">
    <source>
        <dbReference type="ARBA" id="ARBA00023136"/>
    </source>
</evidence>
<dbReference type="Gene3D" id="3.30.160.60">
    <property type="entry name" value="Classic Zinc Finger"/>
    <property type="match status" value="1"/>
</dbReference>
<comment type="similarity">
    <text evidence="7">Belongs to the transglycosylase MltG family.</text>
</comment>
<keyword evidence="4 7" id="KW-0472">Membrane</keyword>
<dbReference type="CDD" id="cd08010">
    <property type="entry name" value="MltG_like"/>
    <property type="match status" value="1"/>
</dbReference>
<evidence type="ECO:0000313" key="8">
    <source>
        <dbReference type="EMBL" id="HFC97382.1"/>
    </source>
</evidence>
<evidence type="ECO:0000256" key="3">
    <source>
        <dbReference type="ARBA" id="ARBA00022989"/>
    </source>
</evidence>
<protein>
    <recommendedName>
        <fullName evidence="7">Endolytic murein transglycosylase</fullName>
        <ecNumber evidence="7">4.2.2.29</ecNumber>
    </recommendedName>
    <alternativeName>
        <fullName evidence="7">Peptidoglycan lytic transglycosylase</fullName>
    </alternativeName>
    <alternativeName>
        <fullName evidence="7">Peptidoglycan polymerization terminase</fullName>
    </alternativeName>
</protein>
<dbReference type="AlphaFoldDB" id="A0A7C3GS98"/>
<dbReference type="Proteomes" id="UP000886043">
    <property type="component" value="Unassembled WGS sequence"/>
</dbReference>
<dbReference type="EMBL" id="DRMH01000029">
    <property type="protein sequence ID" value="HFC97382.1"/>
    <property type="molecule type" value="Genomic_DNA"/>
</dbReference>
<dbReference type="PANTHER" id="PTHR30518:SF2">
    <property type="entry name" value="ENDOLYTIC MUREIN TRANSGLYCOSYLASE"/>
    <property type="match status" value="1"/>
</dbReference>
<dbReference type="GO" id="GO:0008932">
    <property type="term" value="F:lytic endotransglycosylase activity"/>
    <property type="evidence" value="ECO:0007669"/>
    <property type="project" value="UniProtKB-UniRule"/>
</dbReference>
<keyword evidence="5 7" id="KW-0456">Lyase</keyword>
<reference evidence="8" key="1">
    <citation type="journal article" date="2020" name="mSystems">
        <title>Genome- and Community-Level Interaction Insights into Carbon Utilization and Element Cycling Functions of Hydrothermarchaeota in Hydrothermal Sediment.</title>
        <authorList>
            <person name="Zhou Z."/>
            <person name="Liu Y."/>
            <person name="Xu W."/>
            <person name="Pan J."/>
            <person name="Luo Z.H."/>
            <person name="Li M."/>
        </authorList>
    </citation>
    <scope>NUCLEOTIDE SEQUENCE [LARGE SCALE GENOMIC DNA]</scope>
    <source>
        <strain evidence="8">HyVt-483</strain>
    </source>
</reference>
<evidence type="ECO:0000256" key="2">
    <source>
        <dbReference type="ARBA" id="ARBA00022692"/>
    </source>
</evidence>
<comment type="caution">
    <text evidence="8">The sequence shown here is derived from an EMBL/GenBank/DDBJ whole genome shotgun (WGS) entry which is preliminary data.</text>
</comment>
<keyword evidence="2 7" id="KW-0812">Transmembrane</keyword>
<comment type="function">
    <text evidence="7">Functions as a peptidoglycan terminase that cleaves nascent peptidoglycan strands endolytically to terminate their elongation.</text>
</comment>
<dbReference type="GO" id="GO:0071555">
    <property type="term" value="P:cell wall organization"/>
    <property type="evidence" value="ECO:0007669"/>
    <property type="project" value="UniProtKB-KW"/>
</dbReference>
<keyword evidence="3 7" id="KW-1133">Transmembrane helix</keyword>
<sequence>MKKGCLFLSLIVGLYLVGWYLEITSPVSHKPAPQVVFIPPDTPVREVAHILKERKLIRSTWAFYLEGLRLGVLDKLKAGEYELSPHLTPARILEKLARGEVITHIVTIPEGYNVWEIARLLDRAGLVSRREFLSLAFNATFAHSLGIPGPSVEGFLFPDTYYLVKGLSPAEIIKIMVSHFWKVWAKYEKRAREMGVSVYEVVTLASIVEKEAVFSREKPLIAAVYWNRLRRGMPLQADPTVRYALKRFRGRLYYKDLRVANPYNTYRYPGLPPTPIANPGEDSLRAVLYPAQVPYLYFVSKGDGTHYFSSTYREHLRAVRRYRRHRRYQRNHP</sequence>
<evidence type="ECO:0000256" key="5">
    <source>
        <dbReference type="ARBA" id="ARBA00023239"/>
    </source>
</evidence>
<dbReference type="GO" id="GO:0005886">
    <property type="term" value="C:plasma membrane"/>
    <property type="evidence" value="ECO:0007669"/>
    <property type="project" value="UniProtKB-UniRule"/>
</dbReference>
<dbReference type="GO" id="GO:0009252">
    <property type="term" value="P:peptidoglycan biosynthetic process"/>
    <property type="evidence" value="ECO:0007669"/>
    <property type="project" value="UniProtKB-UniRule"/>
</dbReference>
<dbReference type="InterPro" id="IPR003770">
    <property type="entry name" value="MLTG-like"/>
</dbReference>
<comment type="catalytic activity">
    <reaction evidence="7">
        <text>a peptidoglycan chain = a peptidoglycan chain with N-acetyl-1,6-anhydromuramyl-[peptide] at the reducing end + a peptidoglycan chain with N-acetylglucosamine at the non-reducing end.</text>
        <dbReference type="EC" id="4.2.2.29"/>
    </reaction>
</comment>
<dbReference type="PANTHER" id="PTHR30518">
    <property type="entry name" value="ENDOLYTIC MUREIN TRANSGLYCOSYLASE"/>
    <property type="match status" value="1"/>
</dbReference>
<keyword evidence="6 7" id="KW-0961">Cell wall biogenesis/degradation</keyword>
<accession>A0A7C3GS98</accession>
<evidence type="ECO:0000256" key="7">
    <source>
        <dbReference type="HAMAP-Rule" id="MF_02065"/>
    </source>
</evidence>
<dbReference type="HAMAP" id="MF_02065">
    <property type="entry name" value="MltG"/>
    <property type="match status" value="1"/>
</dbReference>
<evidence type="ECO:0000256" key="6">
    <source>
        <dbReference type="ARBA" id="ARBA00023316"/>
    </source>
</evidence>
<keyword evidence="1 7" id="KW-1003">Cell membrane</keyword>
<proteinExistence type="inferred from homology"/>
<feature type="site" description="Important for catalytic activity" evidence="7">
    <location>
        <position position="211"/>
    </location>
</feature>
<organism evidence="8">
    <name type="scientific">Thermosulfurimonas dismutans</name>
    <dbReference type="NCBI Taxonomy" id="999894"/>
    <lineage>
        <taxon>Bacteria</taxon>
        <taxon>Pseudomonadati</taxon>
        <taxon>Thermodesulfobacteriota</taxon>
        <taxon>Thermodesulfobacteria</taxon>
        <taxon>Thermodesulfobacteriales</taxon>
        <taxon>Thermodesulfobacteriaceae</taxon>
        <taxon>Thermosulfurimonas</taxon>
    </lineage>
</organism>
<dbReference type="Gene3D" id="3.30.1490.480">
    <property type="entry name" value="Endolytic murein transglycosylase"/>
    <property type="match status" value="2"/>
</dbReference>
<name>A0A7C3GS98_9BACT</name>
<dbReference type="Pfam" id="PF02618">
    <property type="entry name" value="YceG"/>
    <property type="match status" value="1"/>
</dbReference>
<dbReference type="NCBIfam" id="TIGR00247">
    <property type="entry name" value="endolytic transglycosylase MltG"/>
    <property type="match status" value="1"/>
</dbReference>
<dbReference type="EC" id="4.2.2.29" evidence="7"/>
<gene>
    <name evidence="7 8" type="primary">mltG</name>
    <name evidence="8" type="ORF">ENJ40_02835</name>
</gene>
<evidence type="ECO:0000256" key="1">
    <source>
        <dbReference type="ARBA" id="ARBA00022475"/>
    </source>
</evidence>